<reference evidence="2 3" key="1">
    <citation type="journal article" date="2010" name="J. Bacteriol.">
        <title>Complete genome sequence of Enterobacter cloacae subsp. cloacae type strain ATCC 13047.</title>
        <authorList>
            <person name="Ren Y."/>
            <person name="Ren Y."/>
            <person name="Zhou Z."/>
            <person name="Guo X."/>
            <person name="Li Y."/>
            <person name="Feng L."/>
            <person name="Wang L."/>
        </authorList>
    </citation>
    <scope>NUCLEOTIDE SEQUENCE [LARGE SCALE GENOMIC DNA]</scope>
    <source>
        <strain evidence="3">ATCC 13047 / DSM 30054 / NBRC 13535 / NCTC 10005 / WDCM 00083 / NCDC 279-56</strain>
    </source>
</reference>
<evidence type="ECO:0000313" key="3">
    <source>
        <dbReference type="Proteomes" id="UP000002363"/>
    </source>
</evidence>
<dbReference type="InterPro" id="IPR003959">
    <property type="entry name" value="ATPase_AAA_core"/>
</dbReference>
<dbReference type="eggNOG" id="COG0563">
    <property type="taxonomic scope" value="Bacteria"/>
</dbReference>
<evidence type="ECO:0000313" key="2">
    <source>
        <dbReference type="EMBL" id="ADF61424.1"/>
    </source>
</evidence>
<dbReference type="GO" id="GO:0016887">
    <property type="term" value="F:ATP hydrolysis activity"/>
    <property type="evidence" value="ECO:0007669"/>
    <property type="project" value="InterPro"/>
</dbReference>
<evidence type="ECO:0000259" key="1">
    <source>
        <dbReference type="Pfam" id="PF00004"/>
    </source>
</evidence>
<accession>A0A0H3CHQ2</accession>
<dbReference type="EnsemblBacteria" id="ADF61424">
    <property type="protein sequence ID" value="ADF61424"/>
    <property type="gene ID" value="ECL_01870"/>
</dbReference>
<dbReference type="HOGENOM" id="CLU_092618_1_1_6"/>
<dbReference type="InterPro" id="IPR027417">
    <property type="entry name" value="P-loop_NTPase"/>
</dbReference>
<dbReference type="Proteomes" id="UP000002363">
    <property type="component" value="Chromosome"/>
</dbReference>
<dbReference type="GO" id="GO:0005524">
    <property type="term" value="F:ATP binding"/>
    <property type="evidence" value="ECO:0007669"/>
    <property type="project" value="InterPro"/>
</dbReference>
<dbReference type="PANTHER" id="PTHR37816:SF1">
    <property type="entry name" value="TOXIN"/>
    <property type="match status" value="1"/>
</dbReference>
<dbReference type="InterPro" id="IPR052922">
    <property type="entry name" value="Cytidylate_Kinase-2"/>
</dbReference>
<dbReference type="EMBL" id="CP001918">
    <property type="protein sequence ID" value="ADF61424.1"/>
    <property type="molecule type" value="Genomic_DNA"/>
</dbReference>
<dbReference type="KEGG" id="enc:ECL_01870"/>
<feature type="domain" description="ATPase AAA-type core" evidence="1">
    <location>
        <begin position="34"/>
        <end position="85"/>
    </location>
</feature>
<dbReference type="Gene3D" id="3.40.50.300">
    <property type="entry name" value="P-loop containing nucleotide triphosphate hydrolases"/>
    <property type="match status" value="1"/>
</dbReference>
<dbReference type="OrthoDB" id="5296079at2"/>
<dbReference type="PANTHER" id="PTHR37816">
    <property type="entry name" value="YALI0E33011P"/>
    <property type="match status" value="1"/>
</dbReference>
<organism evidence="2 3">
    <name type="scientific">Enterobacter cloacae subsp. cloacae (strain ATCC 13047 / DSM 30054 / NBRC 13535 / NCTC 10005 / WDCM 00083 / NCDC 279-56)</name>
    <dbReference type="NCBI Taxonomy" id="716541"/>
    <lineage>
        <taxon>Bacteria</taxon>
        <taxon>Pseudomonadati</taxon>
        <taxon>Pseudomonadota</taxon>
        <taxon>Gammaproteobacteria</taxon>
        <taxon>Enterobacterales</taxon>
        <taxon>Enterobacteriaceae</taxon>
        <taxon>Enterobacter</taxon>
        <taxon>Enterobacter cloacae complex</taxon>
    </lineage>
</organism>
<dbReference type="PATRIC" id="fig|716541.4.peg.2073"/>
<name>A0A0H3CHQ2_ENTCC</name>
<gene>
    <name evidence="2" type="ordered locus">ECL_01870</name>
</gene>
<keyword evidence="3" id="KW-1185">Reference proteome</keyword>
<dbReference type="STRING" id="716541.ECL_01870"/>
<dbReference type="SUPFAM" id="SSF52540">
    <property type="entry name" value="P-loop containing nucleoside triphosphate hydrolases"/>
    <property type="match status" value="1"/>
</dbReference>
<protein>
    <recommendedName>
        <fullName evidence="1">ATPase AAA-type core domain-containing protein</fullName>
    </recommendedName>
</protein>
<dbReference type="Pfam" id="PF00004">
    <property type="entry name" value="AAA"/>
    <property type="match status" value="1"/>
</dbReference>
<dbReference type="AlphaFoldDB" id="A0A0H3CHQ2"/>
<proteinExistence type="predicted"/>
<sequence length="208" mass="24640">MVLISCSVELAEGKRYDRFGFYSARTRLTVKINVIGTSGSGKTTLARRIADELAIPYIEMDRLYWRPNWQGTADDAFLEKLEHALSASQNWVLDGNYNRTRPVKWRNVDLVVWVDYGFVRTLYQAVIRAIKRAWHQHELWPGTGNKESFRRAFFSRESIIIWTIKTWRNNRRRYQVDMQNPDYAHIRFIRITRRAQAEMLISSLKSYS</sequence>